<name>A0A0A8ZG32_ARUDO</name>
<reference evidence="1" key="1">
    <citation type="submission" date="2014-09" db="EMBL/GenBank/DDBJ databases">
        <authorList>
            <person name="Magalhaes I.L.F."/>
            <person name="Oliveira U."/>
            <person name="Santos F.R."/>
            <person name="Vidigal T.H.D.A."/>
            <person name="Brescovit A.D."/>
            <person name="Santos A.J."/>
        </authorList>
    </citation>
    <scope>NUCLEOTIDE SEQUENCE</scope>
    <source>
        <tissue evidence="1">Shoot tissue taken approximately 20 cm above the soil surface</tissue>
    </source>
</reference>
<organism evidence="1">
    <name type="scientific">Arundo donax</name>
    <name type="common">Giant reed</name>
    <name type="synonym">Donax arundinaceus</name>
    <dbReference type="NCBI Taxonomy" id="35708"/>
    <lineage>
        <taxon>Eukaryota</taxon>
        <taxon>Viridiplantae</taxon>
        <taxon>Streptophyta</taxon>
        <taxon>Embryophyta</taxon>
        <taxon>Tracheophyta</taxon>
        <taxon>Spermatophyta</taxon>
        <taxon>Magnoliopsida</taxon>
        <taxon>Liliopsida</taxon>
        <taxon>Poales</taxon>
        <taxon>Poaceae</taxon>
        <taxon>PACMAD clade</taxon>
        <taxon>Arundinoideae</taxon>
        <taxon>Arundineae</taxon>
        <taxon>Arundo</taxon>
    </lineage>
</organism>
<reference evidence="1" key="2">
    <citation type="journal article" date="2015" name="Data Brief">
        <title>Shoot transcriptome of the giant reed, Arundo donax.</title>
        <authorList>
            <person name="Barrero R.A."/>
            <person name="Guerrero F.D."/>
            <person name="Moolhuijzen P."/>
            <person name="Goolsby J.A."/>
            <person name="Tidwell J."/>
            <person name="Bellgard S.E."/>
            <person name="Bellgard M.I."/>
        </authorList>
    </citation>
    <scope>NUCLEOTIDE SEQUENCE</scope>
    <source>
        <tissue evidence="1">Shoot tissue taken approximately 20 cm above the soil surface</tissue>
    </source>
</reference>
<accession>A0A0A8ZG32</accession>
<dbReference type="AlphaFoldDB" id="A0A0A8ZG32"/>
<sequence length="115" mass="13004">MPYAQTQKREQDYPTPSLISLLPNSSFDLQAPGFRHGGEESQLVDAVHGGVTGGLLAAARIVRRSRHWWLHRLLLILLNRVKDPHKPIPPDDGWQLRWRNLHCDPGGELGHLCYG</sequence>
<evidence type="ECO:0000313" key="1">
    <source>
        <dbReference type="EMBL" id="JAD33847.1"/>
    </source>
</evidence>
<proteinExistence type="predicted"/>
<dbReference type="EMBL" id="GBRH01264048">
    <property type="protein sequence ID" value="JAD33847.1"/>
    <property type="molecule type" value="Transcribed_RNA"/>
</dbReference>
<protein>
    <submittedName>
        <fullName evidence="1">Uncharacterized protein</fullName>
    </submittedName>
</protein>